<dbReference type="InterPro" id="IPR050857">
    <property type="entry name" value="D-2-hydroxyacid_DH"/>
</dbReference>
<accession>A0A556CA63</accession>
<keyword evidence="8" id="KW-1185">Reference proteome</keyword>
<sequence length="324" mass="34157">MKGTVVVTDYEFADLELEMGILNSAGYEMIPAQARTAADLIEVCAPADGVINQYAQISKEVIAGLDRVKVISRYGIGVNTIDVNAATKAGIAVANVPDGSLNEVSEHAAAMILSLARGLGELGTSVRSGGWDYTAAGDLFRICGRTLGLIGFGNIPQKLVGKLSGFGLNVIAYDPYADPAVAAACGVHLLSLDEVLTAAHFVSIHVPLIPATEHLIGARELEMMRSDAVLINTSRGPVVDESALVAALRSRQIMGAGLDVFESEPLSAQHPLCSLPNVVLSPHTAWYSKDSEVEIRRKAVENAIEVLDGRNCSRLVNRVGSGAL</sequence>
<dbReference type="PANTHER" id="PTHR42789:SF1">
    <property type="entry name" value="D-ISOMER SPECIFIC 2-HYDROXYACID DEHYDROGENASE FAMILY PROTEIN (AFU_ORTHOLOGUE AFUA_6G10090)"/>
    <property type="match status" value="1"/>
</dbReference>
<dbReference type="AlphaFoldDB" id="A0A556CA63"/>
<evidence type="ECO:0000313" key="8">
    <source>
        <dbReference type="Proteomes" id="UP000316406"/>
    </source>
</evidence>
<protein>
    <submittedName>
        <fullName evidence="7">C-terminal binding protein</fullName>
    </submittedName>
</protein>
<evidence type="ECO:0000313" key="7">
    <source>
        <dbReference type="EMBL" id="TSI13918.1"/>
    </source>
</evidence>
<evidence type="ECO:0000256" key="1">
    <source>
        <dbReference type="ARBA" id="ARBA00005854"/>
    </source>
</evidence>
<dbReference type="CDD" id="cd05299">
    <property type="entry name" value="CtBP_dh"/>
    <property type="match status" value="1"/>
</dbReference>
<evidence type="ECO:0000259" key="6">
    <source>
        <dbReference type="Pfam" id="PF02826"/>
    </source>
</evidence>
<dbReference type="InterPro" id="IPR006139">
    <property type="entry name" value="D-isomer_2_OHA_DH_cat_dom"/>
</dbReference>
<dbReference type="Pfam" id="PF00389">
    <property type="entry name" value="2-Hacid_dh"/>
    <property type="match status" value="1"/>
</dbReference>
<comment type="similarity">
    <text evidence="1 4">Belongs to the D-isomer specific 2-hydroxyacid dehydrogenase family.</text>
</comment>
<dbReference type="PROSITE" id="PS00671">
    <property type="entry name" value="D_2_HYDROXYACID_DH_3"/>
    <property type="match status" value="1"/>
</dbReference>
<gene>
    <name evidence="7" type="ORF">FO013_16520</name>
</gene>
<dbReference type="EMBL" id="VLTK01000010">
    <property type="protein sequence ID" value="TSI13918.1"/>
    <property type="molecule type" value="Genomic_DNA"/>
</dbReference>
<dbReference type="SUPFAM" id="SSF52283">
    <property type="entry name" value="Formate/glycerate dehydrogenase catalytic domain-like"/>
    <property type="match status" value="1"/>
</dbReference>
<dbReference type="GO" id="GO:0016616">
    <property type="term" value="F:oxidoreductase activity, acting on the CH-OH group of donors, NAD or NADP as acceptor"/>
    <property type="evidence" value="ECO:0007669"/>
    <property type="project" value="InterPro"/>
</dbReference>
<dbReference type="FunFam" id="3.40.50.720:FF:000203">
    <property type="entry name" value="D-3-phosphoglycerate dehydrogenase (SerA)"/>
    <property type="match status" value="1"/>
</dbReference>
<name>A0A556CA63_BREAU</name>
<dbReference type="InterPro" id="IPR036291">
    <property type="entry name" value="NAD(P)-bd_dom_sf"/>
</dbReference>
<comment type="caution">
    <text evidence="7">The sequence shown here is derived from an EMBL/GenBank/DDBJ whole genome shotgun (WGS) entry which is preliminary data.</text>
</comment>
<feature type="domain" description="D-isomer specific 2-hydroxyacid dehydrogenase catalytic" evidence="5">
    <location>
        <begin position="18"/>
        <end position="317"/>
    </location>
</feature>
<keyword evidence="2 4" id="KW-0560">Oxidoreductase</keyword>
<proteinExistence type="inferred from homology"/>
<dbReference type="InterPro" id="IPR006140">
    <property type="entry name" value="D-isomer_DH_NAD-bd"/>
</dbReference>
<dbReference type="InterPro" id="IPR043322">
    <property type="entry name" value="CtBP"/>
</dbReference>
<evidence type="ECO:0000256" key="4">
    <source>
        <dbReference type="RuleBase" id="RU003719"/>
    </source>
</evidence>
<dbReference type="OrthoDB" id="117809at2"/>
<feature type="domain" description="D-isomer specific 2-hydroxyacid dehydrogenase NAD-binding" evidence="6">
    <location>
        <begin position="110"/>
        <end position="285"/>
    </location>
</feature>
<dbReference type="PANTHER" id="PTHR42789">
    <property type="entry name" value="D-ISOMER SPECIFIC 2-HYDROXYACID DEHYDROGENASE FAMILY PROTEIN (AFU_ORTHOLOGUE AFUA_6G10090)"/>
    <property type="match status" value="1"/>
</dbReference>
<organism evidence="7 8">
    <name type="scientific">Brevibacterium aurantiacum</name>
    <dbReference type="NCBI Taxonomy" id="273384"/>
    <lineage>
        <taxon>Bacteria</taxon>
        <taxon>Bacillati</taxon>
        <taxon>Actinomycetota</taxon>
        <taxon>Actinomycetes</taxon>
        <taxon>Micrococcales</taxon>
        <taxon>Brevibacteriaceae</taxon>
        <taxon>Brevibacterium</taxon>
    </lineage>
</organism>
<dbReference type="SUPFAM" id="SSF51735">
    <property type="entry name" value="NAD(P)-binding Rossmann-fold domains"/>
    <property type="match status" value="1"/>
</dbReference>
<evidence type="ECO:0000256" key="3">
    <source>
        <dbReference type="ARBA" id="ARBA00023027"/>
    </source>
</evidence>
<dbReference type="RefSeq" id="WP_143923653.1">
    <property type="nucleotide sequence ID" value="NZ_VLTK01000010.1"/>
</dbReference>
<dbReference type="Proteomes" id="UP000316406">
    <property type="component" value="Unassembled WGS sequence"/>
</dbReference>
<evidence type="ECO:0000256" key="2">
    <source>
        <dbReference type="ARBA" id="ARBA00023002"/>
    </source>
</evidence>
<evidence type="ECO:0000259" key="5">
    <source>
        <dbReference type="Pfam" id="PF00389"/>
    </source>
</evidence>
<dbReference type="Pfam" id="PF02826">
    <property type="entry name" value="2-Hacid_dh_C"/>
    <property type="match status" value="1"/>
</dbReference>
<dbReference type="GO" id="GO:0051287">
    <property type="term" value="F:NAD binding"/>
    <property type="evidence" value="ECO:0007669"/>
    <property type="project" value="InterPro"/>
</dbReference>
<reference evidence="7 8" key="1">
    <citation type="submission" date="2019-07" db="EMBL/GenBank/DDBJ databases">
        <title>Draft genome sequence of Brevibacterium aurantiacum XU54 isolated from Xinjiang China.</title>
        <authorList>
            <person name="Xu X."/>
        </authorList>
    </citation>
    <scope>NUCLEOTIDE SEQUENCE [LARGE SCALE GENOMIC DNA]</scope>
    <source>
        <strain evidence="7 8">XU54</strain>
    </source>
</reference>
<keyword evidence="3" id="KW-0520">NAD</keyword>
<dbReference type="Gene3D" id="3.40.50.720">
    <property type="entry name" value="NAD(P)-binding Rossmann-like Domain"/>
    <property type="match status" value="2"/>
</dbReference>
<dbReference type="PROSITE" id="PS00670">
    <property type="entry name" value="D_2_HYDROXYACID_DH_2"/>
    <property type="match status" value="1"/>
</dbReference>
<dbReference type="GO" id="GO:0003714">
    <property type="term" value="F:transcription corepressor activity"/>
    <property type="evidence" value="ECO:0007669"/>
    <property type="project" value="InterPro"/>
</dbReference>
<dbReference type="InterPro" id="IPR029753">
    <property type="entry name" value="D-isomer_DH_CS"/>
</dbReference>